<protein>
    <submittedName>
        <fullName evidence="3">GGDEF domain-containing protein</fullName>
    </submittedName>
</protein>
<dbReference type="GO" id="GO:1902201">
    <property type="term" value="P:negative regulation of bacterial-type flagellum-dependent cell motility"/>
    <property type="evidence" value="ECO:0007669"/>
    <property type="project" value="TreeGrafter"/>
</dbReference>
<evidence type="ECO:0000313" key="4">
    <source>
        <dbReference type="Proteomes" id="UP001147653"/>
    </source>
</evidence>
<gene>
    <name evidence="3" type="ORF">OJ997_31160</name>
</gene>
<evidence type="ECO:0000256" key="1">
    <source>
        <dbReference type="SAM" id="Phobius"/>
    </source>
</evidence>
<accession>A0A9X3SBK9</accession>
<dbReference type="SUPFAM" id="SSF55073">
    <property type="entry name" value="Nucleotide cyclase"/>
    <property type="match status" value="1"/>
</dbReference>
<sequence>MEPTWLCPDLAARDRLLDMDERLRRPRALAFGLLGAGVVAAVPHLGWQPLGMLAGAIVVLLVASRLAKRVRTPEYGFALSWAFAQSMLALAVALTGGIESYVLSWLVVPLVTVPARFGARGVAAAVAFITLLVLVIAVGVEPSQPLPRGYATSGFLLTLAGVSILSFALMRSDVDHRTEAVLDGLTGMLNRRALEQRLDELRAQAAITGDHVAAIVADIDHFKRINDEHGHARGDAVLVGVADRLRTRLRAFDLAYRIGGEEFVVLLPGAGTDEALKLADELREAVTTEPIEEQRVTMSFGVAATSGGAFAADELLAEADAALYVAKAGGRDRVIAA</sequence>
<feature type="transmembrane region" description="Helical" evidence="1">
    <location>
        <begin position="28"/>
        <end position="45"/>
    </location>
</feature>
<dbReference type="RefSeq" id="WP_270029259.1">
    <property type="nucleotide sequence ID" value="NZ_JAPDDP010000087.1"/>
</dbReference>
<dbReference type="InterPro" id="IPR029787">
    <property type="entry name" value="Nucleotide_cyclase"/>
</dbReference>
<organism evidence="3 4">
    <name type="scientific">Solirubrobacter phytolaccae</name>
    <dbReference type="NCBI Taxonomy" id="1404360"/>
    <lineage>
        <taxon>Bacteria</taxon>
        <taxon>Bacillati</taxon>
        <taxon>Actinomycetota</taxon>
        <taxon>Thermoleophilia</taxon>
        <taxon>Solirubrobacterales</taxon>
        <taxon>Solirubrobacteraceae</taxon>
        <taxon>Solirubrobacter</taxon>
    </lineage>
</organism>
<keyword evidence="1" id="KW-1133">Transmembrane helix</keyword>
<dbReference type="Gene3D" id="3.30.70.270">
    <property type="match status" value="1"/>
</dbReference>
<dbReference type="GO" id="GO:0043709">
    <property type="term" value="P:cell adhesion involved in single-species biofilm formation"/>
    <property type="evidence" value="ECO:0007669"/>
    <property type="project" value="TreeGrafter"/>
</dbReference>
<comment type="caution">
    <text evidence="3">The sequence shown here is derived from an EMBL/GenBank/DDBJ whole genome shotgun (WGS) entry which is preliminary data.</text>
</comment>
<name>A0A9X3SBK9_9ACTN</name>
<feature type="transmembrane region" description="Helical" evidence="1">
    <location>
        <begin position="118"/>
        <end position="138"/>
    </location>
</feature>
<dbReference type="AlphaFoldDB" id="A0A9X3SBK9"/>
<dbReference type="Pfam" id="PF00990">
    <property type="entry name" value="GGDEF"/>
    <property type="match status" value="1"/>
</dbReference>
<dbReference type="InterPro" id="IPR050469">
    <property type="entry name" value="Diguanylate_Cyclase"/>
</dbReference>
<keyword evidence="1" id="KW-0812">Transmembrane</keyword>
<keyword evidence="1" id="KW-0472">Membrane</keyword>
<proteinExistence type="predicted"/>
<dbReference type="GO" id="GO:0005886">
    <property type="term" value="C:plasma membrane"/>
    <property type="evidence" value="ECO:0007669"/>
    <property type="project" value="TreeGrafter"/>
</dbReference>
<dbReference type="CDD" id="cd01949">
    <property type="entry name" value="GGDEF"/>
    <property type="match status" value="1"/>
</dbReference>
<reference evidence="3" key="1">
    <citation type="submission" date="2022-10" db="EMBL/GenBank/DDBJ databases">
        <title>The WGS of Solirubrobacter phytolaccae KCTC 29190.</title>
        <authorList>
            <person name="Jiang Z."/>
        </authorList>
    </citation>
    <scope>NUCLEOTIDE SEQUENCE</scope>
    <source>
        <strain evidence="3">KCTC 29190</strain>
    </source>
</reference>
<dbReference type="SMART" id="SM00267">
    <property type="entry name" value="GGDEF"/>
    <property type="match status" value="1"/>
</dbReference>
<dbReference type="PROSITE" id="PS50887">
    <property type="entry name" value="GGDEF"/>
    <property type="match status" value="1"/>
</dbReference>
<dbReference type="GO" id="GO:0052621">
    <property type="term" value="F:diguanylate cyclase activity"/>
    <property type="evidence" value="ECO:0007669"/>
    <property type="project" value="TreeGrafter"/>
</dbReference>
<feature type="transmembrane region" description="Helical" evidence="1">
    <location>
        <begin position="150"/>
        <end position="170"/>
    </location>
</feature>
<dbReference type="InterPro" id="IPR000160">
    <property type="entry name" value="GGDEF_dom"/>
</dbReference>
<dbReference type="NCBIfam" id="TIGR00254">
    <property type="entry name" value="GGDEF"/>
    <property type="match status" value="1"/>
</dbReference>
<dbReference type="PANTHER" id="PTHR45138:SF9">
    <property type="entry name" value="DIGUANYLATE CYCLASE DGCM-RELATED"/>
    <property type="match status" value="1"/>
</dbReference>
<evidence type="ECO:0000313" key="3">
    <source>
        <dbReference type="EMBL" id="MDA0184803.1"/>
    </source>
</evidence>
<dbReference type="Proteomes" id="UP001147653">
    <property type="component" value="Unassembled WGS sequence"/>
</dbReference>
<keyword evidence="4" id="KW-1185">Reference proteome</keyword>
<dbReference type="FunFam" id="3.30.70.270:FF:000001">
    <property type="entry name" value="Diguanylate cyclase domain protein"/>
    <property type="match status" value="1"/>
</dbReference>
<dbReference type="EMBL" id="JAPDDP010000087">
    <property type="protein sequence ID" value="MDA0184803.1"/>
    <property type="molecule type" value="Genomic_DNA"/>
</dbReference>
<dbReference type="PANTHER" id="PTHR45138">
    <property type="entry name" value="REGULATORY COMPONENTS OF SENSORY TRANSDUCTION SYSTEM"/>
    <property type="match status" value="1"/>
</dbReference>
<feature type="domain" description="GGDEF" evidence="2">
    <location>
        <begin position="210"/>
        <end position="337"/>
    </location>
</feature>
<dbReference type="InterPro" id="IPR043128">
    <property type="entry name" value="Rev_trsase/Diguanyl_cyclase"/>
</dbReference>
<evidence type="ECO:0000259" key="2">
    <source>
        <dbReference type="PROSITE" id="PS50887"/>
    </source>
</evidence>